<dbReference type="SUPFAM" id="SSF56529">
    <property type="entry name" value="FAH"/>
    <property type="match status" value="1"/>
</dbReference>
<sequence length="212" mass="23271">MKPETAATGPGGPIQLPPRAQSDHVTAEAELGLVVGKMCRNVAVEDVFFDGFLVEFDTEPWCFRYRDRAVPNEVVAGVKVVPPVDFERVELEDVEVWHRSGEMDTGHRADRATDVVRGDRHVVLLRTVRDAKRLRQAADRRRDGCENVDAVVVDEVGELEHVEAFSPVATGVRVAFVTSVCASMFSGGTGSSSHIRSNTSSSYARRFALSTE</sequence>
<dbReference type="Proteomes" id="UP000016986">
    <property type="component" value="Unassembled WGS sequence"/>
</dbReference>
<organism evidence="2 3">
    <name type="scientific">Halarchaeum acidiphilum MH1-52-1</name>
    <dbReference type="NCBI Taxonomy" id="1261545"/>
    <lineage>
        <taxon>Archaea</taxon>
        <taxon>Methanobacteriati</taxon>
        <taxon>Methanobacteriota</taxon>
        <taxon>Stenosarchaea group</taxon>
        <taxon>Halobacteria</taxon>
        <taxon>Halobacteriales</taxon>
        <taxon>Halobacteriaceae</taxon>
    </lineage>
</organism>
<name>U2YH54_9EURY</name>
<evidence type="ECO:0000313" key="3">
    <source>
        <dbReference type="Proteomes" id="UP000016986"/>
    </source>
</evidence>
<comment type="caution">
    <text evidence="2">The sequence shown here is derived from an EMBL/GenBank/DDBJ whole genome shotgun (WGS) entry which is preliminary data.</text>
</comment>
<dbReference type="InterPro" id="IPR011234">
    <property type="entry name" value="Fumarylacetoacetase-like_C"/>
</dbReference>
<dbReference type="InterPro" id="IPR036663">
    <property type="entry name" value="Fumarylacetoacetase_C_sf"/>
</dbReference>
<keyword evidence="3" id="KW-1185">Reference proteome</keyword>
<feature type="domain" description="Fumarylacetoacetase-like C-terminal" evidence="1">
    <location>
        <begin position="1"/>
        <end position="46"/>
    </location>
</feature>
<protein>
    <recommendedName>
        <fullName evidence="1">Fumarylacetoacetase-like C-terminal domain-containing protein</fullName>
    </recommendedName>
</protein>
<dbReference type="AlphaFoldDB" id="U2YH54"/>
<dbReference type="Pfam" id="PF01557">
    <property type="entry name" value="FAA_hydrolase"/>
    <property type="match status" value="1"/>
</dbReference>
<dbReference type="eggNOG" id="arCOG00235">
    <property type="taxonomic scope" value="Archaea"/>
</dbReference>
<dbReference type="EMBL" id="BATA01000097">
    <property type="protein sequence ID" value="GAD53761.1"/>
    <property type="molecule type" value="Genomic_DNA"/>
</dbReference>
<reference evidence="2 3" key="1">
    <citation type="submission" date="2013-09" db="EMBL/GenBank/DDBJ databases">
        <title>Whole genome sequencing of Halarchaeum acidiphilum strain MH1-52-1.</title>
        <authorList>
            <person name="Shimane Y."/>
            <person name="Minegishi H."/>
            <person name="Nishi S."/>
            <person name="Echigo A."/>
            <person name="Shuto A."/>
            <person name="Konishi M."/>
            <person name="Ito T."/>
            <person name="Ohkuma M."/>
            <person name="Ohta Y."/>
            <person name="Nagano Y."/>
            <person name="Tsubouchi T."/>
            <person name="Mori K."/>
            <person name="Usui K."/>
            <person name="Kamekura M."/>
            <person name="Usami R."/>
            <person name="Takaki Y."/>
            <person name="Hatada Y."/>
        </authorList>
    </citation>
    <scope>NUCLEOTIDE SEQUENCE [LARGE SCALE GENOMIC DNA]</scope>
    <source>
        <strain evidence="2 3">JCM 16109</strain>
    </source>
</reference>
<evidence type="ECO:0000313" key="2">
    <source>
        <dbReference type="EMBL" id="GAD53761.1"/>
    </source>
</evidence>
<gene>
    <name evidence="2" type="ORF">MBEHAL_2521</name>
</gene>
<dbReference type="Gene3D" id="3.90.850.10">
    <property type="entry name" value="Fumarylacetoacetase-like, C-terminal domain"/>
    <property type="match status" value="1"/>
</dbReference>
<dbReference type="GO" id="GO:0003824">
    <property type="term" value="F:catalytic activity"/>
    <property type="evidence" value="ECO:0007669"/>
    <property type="project" value="InterPro"/>
</dbReference>
<evidence type="ECO:0000259" key="1">
    <source>
        <dbReference type="Pfam" id="PF01557"/>
    </source>
</evidence>
<accession>U2YH54</accession>
<proteinExistence type="predicted"/>